<reference evidence="11 12" key="1">
    <citation type="submission" date="2023-04" db="EMBL/GenBank/DDBJ databases">
        <title>A novel bacteria isolated from coastal sediment.</title>
        <authorList>
            <person name="Liu X.-J."/>
            <person name="Du Z.-J."/>
        </authorList>
    </citation>
    <scope>NUCLEOTIDE SEQUENCE [LARGE SCALE GENOMIC DNA]</scope>
    <source>
        <strain evidence="11 12">SDUM461004</strain>
    </source>
</reference>
<dbReference type="InterPro" id="IPR006312">
    <property type="entry name" value="TatA/E"/>
</dbReference>
<comment type="subunit">
    <text evidence="9">Forms a complex with TatC.</text>
</comment>
<dbReference type="PANTHER" id="PTHR42982">
    <property type="entry name" value="SEC-INDEPENDENT PROTEIN TRANSLOCASE PROTEIN TATA"/>
    <property type="match status" value="1"/>
</dbReference>
<evidence type="ECO:0000256" key="9">
    <source>
        <dbReference type="HAMAP-Rule" id="MF_00236"/>
    </source>
</evidence>
<comment type="caution">
    <text evidence="11">The sequence shown here is derived from an EMBL/GenBank/DDBJ whole genome shotgun (WGS) entry which is preliminary data.</text>
</comment>
<keyword evidence="3 9" id="KW-1003">Cell membrane</keyword>
<evidence type="ECO:0000256" key="2">
    <source>
        <dbReference type="ARBA" id="ARBA00022448"/>
    </source>
</evidence>
<protein>
    <recommendedName>
        <fullName evidence="9">Sec-independent protein translocase protein TatA</fullName>
    </recommendedName>
</protein>
<comment type="subcellular location">
    <subcellularLocation>
        <location evidence="1 9">Cell membrane</location>
        <topology evidence="1 9">Single-pass membrane protein</topology>
    </subcellularLocation>
</comment>
<organism evidence="11 12">
    <name type="scientific">Thalassobacterium sedimentorum</name>
    <dbReference type="NCBI Taxonomy" id="3041258"/>
    <lineage>
        <taxon>Bacteria</taxon>
        <taxon>Pseudomonadati</taxon>
        <taxon>Verrucomicrobiota</taxon>
        <taxon>Opitutia</taxon>
        <taxon>Puniceicoccales</taxon>
        <taxon>Coraliomargaritaceae</taxon>
        <taxon>Thalassobacterium</taxon>
    </lineage>
</organism>
<dbReference type="HAMAP" id="MF_00236">
    <property type="entry name" value="TatA_E"/>
    <property type="match status" value="1"/>
</dbReference>
<evidence type="ECO:0000313" key="12">
    <source>
        <dbReference type="Proteomes" id="UP001243717"/>
    </source>
</evidence>
<keyword evidence="2 9" id="KW-0813">Transport</keyword>
<dbReference type="PANTHER" id="PTHR42982:SF1">
    <property type="entry name" value="SEC-INDEPENDENT PROTEIN TRANSLOCASE PROTEIN TATA"/>
    <property type="match status" value="1"/>
</dbReference>
<accession>A0ABU1AFE7</accession>
<keyword evidence="12" id="KW-1185">Reference proteome</keyword>
<comment type="similarity">
    <text evidence="9">Belongs to the TatA/E family.</text>
</comment>
<sequence length="114" mass="12163">MIAFLQNINGPELILIFLVVLLLFGAERLPGLFKSLGQSVREFKKATEGIEEDIRTAMDVEPEPVSRRPVVKPVAQAAAKASEPAAVVEASEAPAVSSETDEAQAASFTASPER</sequence>
<keyword evidence="6 9" id="KW-1133">Transmembrane helix</keyword>
<dbReference type="NCBIfam" id="TIGR01411">
    <property type="entry name" value="tatAE"/>
    <property type="match status" value="1"/>
</dbReference>
<dbReference type="EMBL" id="JARXIC010000003">
    <property type="protein sequence ID" value="MDQ8193279.1"/>
    <property type="molecule type" value="Genomic_DNA"/>
</dbReference>
<evidence type="ECO:0000256" key="10">
    <source>
        <dbReference type="SAM" id="MobiDB-lite"/>
    </source>
</evidence>
<evidence type="ECO:0000256" key="8">
    <source>
        <dbReference type="ARBA" id="ARBA00023136"/>
    </source>
</evidence>
<keyword evidence="5 9" id="KW-0653">Protein transport</keyword>
<dbReference type="Gene3D" id="1.20.5.3310">
    <property type="match status" value="1"/>
</dbReference>
<gene>
    <name evidence="9" type="primary">tatA</name>
    <name evidence="11" type="ORF">QEH59_02505</name>
</gene>
<proteinExistence type="inferred from homology"/>
<name>A0ABU1AFE7_9BACT</name>
<keyword evidence="8 9" id="KW-0472">Membrane</keyword>
<dbReference type="Pfam" id="PF02416">
    <property type="entry name" value="TatA_B_E"/>
    <property type="match status" value="1"/>
</dbReference>
<dbReference type="RefSeq" id="WP_308983783.1">
    <property type="nucleotide sequence ID" value="NZ_JARXIC010000003.1"/>
</dbReference>
<dbReference type="InterPro" id="IPR003369">
    <property type="entry name" value="TatA/B/E"/>
</dbReference>
<evidence type="ECO:0000256" key="5">
    <source>
        <dbReference type="ARBA" id="ARBA00022927"/>
    </source>
</evidence>
<evidence type="ECO:0000256" key="6">
    <source>
        <dbReference type="ARBA" id="ARBA00022989"/>
    </source>
</evidence>
<evidence type="ECO:0000256" key="7">
    <source>
        <dbReference type="ARBA" id="ARBA00023010"/>
    </source>
</evidence>
<evidence type="ECO:0000256" key="4">
    <source>
        <dbReference type="ARBA" id="ARBA00022692"/>
    </source>
</evidence>
<feature type="compositionally biased region" description="Low complexity" evidence="10">
    <location>
        <begin position="82"/>
        <end position="98"/>
    </location>
</feature>
<dbReference type="Proteomes" id="UP001243717">
    <property type="component" value="Unassembled WGS sequence"/>
</dbReference>
<evidence type="ECO:0000256" key="1">
    <source>
        <dbReference type="ARBA" id="ARBA00004162"/>
    </source>
</evidence>
<keyword evidence="7 9" id="KW-0811">Translocation</keyword>
<evidence type="ECO:0000256" key="3">
    <source>
        <dbReference type="ARBA" id="ARBA00022475"/>
    </source>
</evidence>
<evidence type="ECO:0000313" key="11">
    <source>
        <dbReference type="EMBL" id="MDQ8193279.1"/>
    </source>
</evidence>
<feature type="region of interest" description="Disordered" evidence="10">
    <location>
        <begin position="82"/>
        <end position="114"/>
    </location>
</feature>
<comment type="function">
    <text evidence="9">Part of the twin-arginine translocation (Tat) system that transports large folded proteins containing a characteristic twin-arginine motif in their signal peptide across membranes. TatA could form the protein-conducting channel of the Tat system.</text>
</comment>
<keyword evidence="4 9" id="KW-0812">Transmembrane</keyword>